<dbReference type="EMBL" id="PFBO01000048">
    <property type="protein sequence ID" value="PIT90540.1"/>
    <property type="molecule type" value="Genomic_DNA"/>
</dbReference>
<protein>
    <recommendedName>
        <fullName evidence="1">Transcobalamin-like C-terminal domain-containing protein</fullName>
    </recommendedName>
</protein>
<name>A0A2M6WCL9_9BACT</name>
<dbReference type="InterPro" id="IPR027954">
    <property type="entry name" value="Transcobalamin-like_C"/>
</dbReference>
<dbReference type="Gene3D" id="2.170.130.30">
    <property type="match status" value="1"/>
</dbReference>
<comment type="caution">
    <text evidence="2">The sequence shown here is derived from an EMBL/GenBank/DDBJ whole genome shotgun (WGS) entry which is preliminary data.</text>
</comment>
<gene>
    <name evidence="2" type="ORF">COU22_01575</name>
</gene>
<evidence type="ECO:0000313" key="3">
    <source>
        <dbReference type="Proteomes" id="UP000230543"/>
    </source>
</evidence>
<organism evidence="2 3">
    <name type="scientific">Candidatus Komeilibacteria bacterium CG10_big_fil_rev_8_21_14_0_10_41_13</name>
    <dbReference type="NCBI Taxonomy" id="1974476"/>
    <lineage>
        <taxon>Bacteria</taxon>
        <taxon>Candidatus Komeiliibacteriota</taxon>
    </lineage>
</organism>
<proteinExistence type="predicted"/>
<evidence type="ECO:0000259" key="1">
    <source>
        <dbReference type="Pfam" id="PF14478"/>
    </source>
</evidence>
<dbReference type="AlphaFoldDB" id="A0A2M6WCL9"/>
<dbReference type="Proteomes" id="UP000230543">
    <property type="component" value="Unassembled WGS sequence"/>
</dbReference>
<reference evidence="3" key="1">
    <citation type="submission" date="2017-09" db="EMBL/GenBank/DDBJ databases">
        <title>Depth-based differentiation of microbial function through sediment-hosted aquifers and enrichment of novel symbionts in the deep terrestrial subsurface.</title>
        <authorList>
            <person name="Probst A.J."/>
            <person name="Ladd B."/>
            <person name="Jarett J.K."/>
            <person name="Geller-Mcgrath D.E."/>
            <person name="Sieber C.M.K."/>
            <person name="Emerson J.B."/>
            <person name="Anantharaman K."/>
            <person name="Thomas B.C."/>
            <person name="Malmstrom R."/>
            <person name="Stieglmeier M."/>
            <person name="Klingl A."/>
            <person name="Woyke T."/>
            <person name="Ryan C.M."/>
            <person name="Banfield J.F."/>
        </authorList>
    </citation>
    <scope>NUCLEOTIDE SEQUENCE [LARGE SCALE GENOMIC DNA]</scope>
</reference>
<feature type="domain" description="Transcobalamin-like C-terminal" evidence="1">
    <location>
        <begin position="66"/>
        <end position="139"/>
    </location>
</feature>
<accession>A0A2M6WCL9</accession>
<dbReference type="Pfam" id="PF14478">
    <property type="entry name" value="DUF4430"/>
    <property type="match status" value="1"/>
</dbReference>
<sequence length="146" mass="16846">MKIIKFLLIALVFFVAGFFLGQSYQLPVKLTVPNEQAGNFQPLTYVLQFSEHEIIEFQNVELNENQTVLDLLRQLAEENQIALITEDYDSLGVLVTAVGDKANGQDNKYWQYWVNGEMPQVGADRFQLTGGERVEWKFTEFVKEDY</sequence>
<evidence type="ECO:0000313" key="2">
    <source>
        <dbReference type="EMBL" id="PIT90540.1"/>
    </source>
</evidence>